<sequence>MARFLHGLNHDIANVVELQHYVELEDMVHMAKKVEWQLKRKRATNKIGQILGSSSSWGHVASQCVNKHTMILREDGEIETEGEFDDESMPPLEDANDGVEYAVDGELLVTSPKDCYPMPNIDKVVEAAFGNERLSLLDAYSGYHQVPIAPEDEENTSFYTCDEIYCYVMMPFGLKNSLKAKDHLADLDETFNNLRKNRMQLNLTKCIFGLESRKFLGFMVSKKGIEVNPEKIKAIAEMEPPRSIKDVQRLTGRVAAFHSLPFLLTKVVDGKILYLYLGMSNEAIGSVLVREEGKQQKPVYYTSSVLHGAKVRYSIVEKAALAVVTLTRKLRPYFQSHPIIILTDQHLRHILQKLECSRRLIKLAVELGEFEITFQQRLAIRAQALADFIVECTSDHSNSNPEPNSWILYVDGASSNKSFEAGAILVGPNGYRRMRLRKKASRYTLVDGVLYKRSFSLLLRCLNLSEAEYTLREVHEGVCGSHVGARTLAHKVLRQGYYWPNMYKDAIHFVQRCLKCKFFAHLTHQPTKELTNLVAPWPLAQWGLDLLGQFIKGVEGVTHLVVGVDYFTKWVETRPLSSFSSKKVEDFVFSSIIYRYGIPNQIVVDNGI</sequence>
<comment type="caution">
    <text evidence="8">The sequence shown here is derived from an EMBL/GenBank/DDBJ whole genome shotgun (WGS) entry which is preliminary data.</text>
</comment>
<dbReference type="InterPro" id="IPR036397">
    <property type="entry name" value="RNaseH_sf"/>
</dbReference>
<evidence type="ECO:0000256" key="1">
    <source>
        <dbReference type="ARBA" id="ARBA00022679"/>
    </source>
</evidence>
<dbReference type="InterPro" id="IPR041588">
    <property type="entry name" value="Integrase_H2C2"/>
</dbReference>
<dbReference type="GO" id="GO:0003676">
    <property type="term" value="F:nucleic acid binding"/>
    <property type="evidence" value="ECO:0007669"/>
    <property type="project" value="InterPro"/>
</dbReference>
<evidence type="ECO:0000256" key="6">
    <source>
        <dbReference type="ARBA" id="ARBA00022918"/>
    </source>
</evidence>
<dbReference type="SUPFAM" id="SSF53098">
    <property type="entry name" value="Ribonuclease H-like"/>
    <property type="match status" value="1"/>
</dbReference>
<keyword evidence="4" id="KW-0255">Endonuclease</keyword>
<feature type="domain" description="Integrase catalytic" evidence="7">
    <location>
        <begin position="534"/>
        <end position="608"/>
    </location>
</feature>
<evidence type="ECO:0000313" key="9">
    <source>
        <dbReference type="Proteomes" id="UP001054252"/>
    </source>
</evidence>
<organism evidence="8 9">
    <name type="scientific">Rubroshorea leprosula</name>
    <dbReference type="NCBI Taxonomy" id="152421"/>
    <lineage>
        <taxon>Eukaryota</taxon>
        <taxon>Viridiplantae</taxon>
        <taxon>Streptophyta</taxon>
        <taxon>Embryophyta</taxon>
        <taxon>Tracheophyta</taxon>
        <taxon>Spermatophyta</taxon>
        <taxon>Magnoliopsida</taxon>
        <taxon>eudicotyledons</taxon>
        <taxon>Gunneridae</taxon>
        <taxon>Pentapetalae</taxon>
        <taxon>rosids</taxon>
        <taxon>malvids</taxon>
        <taxon>Malvales</taxon>
        <taxon>Dipterocarpaceae</taxon>
        <taxon>Rubroshorea</taxon>
    </lineage>
</organism>
<evidence type="ECO:0000313" key="8">
    <source>
        <dbReference type="EMBL" id="GKV47171.1"/>
    </source>
</evidence>
<accession>A0AAV5ME88</accession>
<dbReference type="InterPro" id="IPR041373">
    <property type="entry name" value="RT_RNaseH"/>
</dbReference>
<evidence type="ECO:0000256" key="4">
    <source>
        <dbReference type="ARBA" id="ARBA00022759"/>
    </source>
</evidence>
<keyword evidence="5" id="KW-0378">Hydrolase</keyword>
<dbReference type="InterPro" id="IPR012337">
    <property type="entry name" value="RNaseH-like_sf"/>
</dbReference>
<keyword evidence="9" id="KW-1185">Reference proteome</keyword>
<dbReference type="InterPro" id="IPR001584">
    <property type="entry name" value="Integrase_cat-core"/>
</dbReference>
<dbReference type="GO" id="GO:0003964">
    <property type="term" value="F:RNA-directed DNA polymerase activity"/>
    <property type="evidence" value="ECO:0007669"/>
    <property type="project" value="UniProtKB-KW"/>
</dbReference>
<proteinExistence type="predicted"/>
<evidence type="ECO:0000256" key="2">
    <source>
        <dbReference type="ARBA" id="ARBA00022695"/>
    </source>
</evidence>
<name>A0AAV5ME88_9ROSI</name>
<dbReference type="PROSITE" id="PS50994">
    <property type="entry name" value="INTEGRASE"/>
    <property type="match status" value="1"/>
</dbReference>
<dbReference type="Gene3D" id="3.30.420.10">
    <property type="entry name" value="Ribonuclease H-like superfamily/Ribonuclease H"/>
    <property type="match status" value="1"/>
</dbReference>
<protein>
    <recommendedName>
        <fullName evidence="7">Integrase catalytic domain-containing protein</fullName>
    </recommendedName>
</protein>
<keyword evidence="1" id="KW-0808">Transferase</keyword>
<dbReference type="CDD" id="cd01647">
    <property type="entry name" value="RT_LTR"/>
    <property type="match status" value="1"/>
</dbReference>
<dbReference type="InterPro" id="IPR043128">
    <property type="entry name" value="Rev_trsase/Diguanyl_cyclase"/>
</dbReference>
<dbReference type="EMBL" id="BPVZ01000222">
    <property type="protein sequence ID" value="GKV47171.1"/>
    <property type="molecule type" value="Genomic_DNA"/>
</dbReference>
<dbReference type="GO" id="GO:0016787">
    <property type="term" value="F:hydrolase activity"/>
    <property type="evidence" value="ECO:0007669"/>
    <property type="project" value="UniProtKB-KW"/>
</dbReference>
<reference evidence="8 9" key="1">
    <citation type="journal article" date="2021" name="Commun. Biol.">
        <title>The genome of Shorea leprosula (Dipterocarpaceae) highlights the ecological relevance of drought in aseasonal tropical rainforests.</title>
        <authorList>
            <person name="Ng K.K.S."/>
            <person name="Kobayashi M.J."/>
            <person name="Fawcett J.A."/>
            <person name="Hatakeyama M."/>
            <person name="Paape T."/>
            <person name="Ng C.H."/>
            <person name="Ang C.C."/>
            <person name="Tnah L.H."/>
            <person name="Lee C.T."/>
            <person name="Nishiyama T."/>
            <person name="Sese J."/>
            <person name="O'Brien M.J."/>
            <person name="Copetti D."/>
            <person name="Mohd Noor M.I."/>
            <person name="Ong R.C."/>
            <person name="Putra M."/>
            <person name="Sireger I.Z."/>
            <person name="Indrioko S."/>
            <person name="Kosugi Y."/>
            <person name="Izuno A."/>
            <person name="Isagi Y."/>
            <person name="Lee S.L."/>
            <person name="Shimizu K.K."/>
        </authorList>
    </citation>
    <scope>NUCLEOTIDE SEQUENCE [LARGE SCALE GENOMIC DNA]</scope>
    <source>
        <strain evidence="8">214</strain>
    </source>
</reference>
<dbReference type="Pfam" id="PF17921">
    <property type="entry name" value="Integrase_H2C2"/>
    <property type="match status" value="1"/>
</dbReference>
<dbReference type="PANTHER" id="PTHR37984">
    <property type="entry name" value="PROTEIN CBG26694"/>
    <property type="match status" value="1"/>
</dbReference>
<dbReference type="PANTHER" id="PTHR37984:SF5">
    <property type="entry name" value="PROTEIN NYNRIN-LIKE"/>
    <property type="match status" value="1"/>
</dbReference>
<dbReference type="Gene3D" id="1.10.340.70">
    <property type="match status" value="1"/>
</dbReference>
<keyword evidence="2" id="KW-0548">Nucleotidyltransferase</keyword>
<dbReference type="Proteomes" id="UP001054252">
    <property type="component" value="Unassembled WGS sequence"/>
</dbReference>
<keyword evidence="3" id="KW-0540">Nuclease</keyword>
<keyword evidence="6" id="KW-0695">RNA-directed DNA polymerase</keyword>
<evidence type="ECO:0000256" key="3">
    <source>
        <dbReference type="ARBA" id="ARBA00022722"/>
    </source>
</evidence>
<dbReference type="InterPro" id="IPR043502">
    <property type="entry name" value="DNA/RNA_pol_sf"/>
</dbReference>
<dbReference type="InterPro" id="IPR050951">
    <property type="entry name" value="Retrovirus_Pol_polyprotein"/>
</dbReference>
<dbReference type="Gene3D" id="3.10.20.370">
    <property type="match status" value="1"/>
</dbReference>
<evidence type="ECO:0000259" key="7">
    <source>
        <dbReference type="PROSITE" id="PS50994"/>
    </source>
</evidence>
<evidence type="ECO:0000256" key="5">
    <source>
        <dbReference type="ARBA" id="ARBA00022801"/>
    </source>
</evidence>
<dbReference type="GO" id="GO:0015074">
    <property type="term" value="P:DNA integration"/>
    <property type="evidence" value="ECO:0007669"/>
    <property type="project" value="InterPro"/>
</dbReference>
<dbReference type="SUPFAM" id="SSF56672">
    <property type="entry name" value="DNA/RNA polymerases"/>
    <property type="match status" value="1"/>
</dbReference>
<dbReference type="Gene3D" id="3.30.70.270">
    <property type="match status" value="1"/>
</dbReference>
<dbReference type="AlphaFoldDB" id="A0AAV5ME88"/>
<dbReference type="GO" id="GO:0004519">
    <property type="term" value="F:endonuclease activity"/>
    <property type="evidence" value="ECO:0007669"/>
    <property type="project" value="UniProtKB-KW"/>
</dbReference>
<dbReference type="Pfam" id="PF17917">
    <property type="entry name" value="RT_RNaseH"/>
    <property type="match status" value="1"/>
</dbReference>
<gene>
    <name evidence="8" type="ORF">SLEP1_g54089</name>
</gene>